<feature type="compositionally biased region" description="Polar residues" evidence="1">
    <location>
        <begin position="40"/>
        <end position="62"/>
    </location>
</feature>
<gene>
    <name evidence="2" type="ORF">CEXT_398691</name>
</gene>
<reference evidence="2 3" key="1">
    <citation type="submission" date="2021-06" db="EMBL/GenBank/DDBJ databases">
        <title>Caerostris extrusa draft genome.</title>
        <authorList>
            <person name="Kono N."/>
            <person name="Arakawa K."/>
        </authorList>
    </citation>
    <scope>NUCLEOTIDE SEQUENCE [LARGE SCALE GENOMIC DNA]</scope>
</reference>
<proteinExistence type="predicted"/>
<dbReference type="EMBL" id="BPLR01015492">
    <property type="protein sequence ID" value="GIY76502.1"/>
    <property type="molecule type" value="Genomic_DNA"/>
</dbReference>
<comment type="caution">
    <text evidence="2">The sequence shown here is derived from an EMBL/GenBank/DDBJ whole genome shotgun (WGS) entry which is preliminary data.</text>
</comment>
<evidence type="ECO:0000313" key="2">
    <source>
        <dbReference type="EMBL" id="GIY76502.1"/>
    </source>
</evidence>
<evidence type="ECO:0000256" key="1">
    <source>
        <dbReference type="SAM" id="MobiDB-lite"/>
    </source>
</evidence>
<name>A0AAV4W1H1_CAEEX</name>
<evidence type="ECO:0000313" key="3">
    <source>
        <dbReference type="Proteomes" id="UP001054945"/>
    </source>
</evidence>
<sequence length="62" mass="6708">PPAFLELWTSRKFGTAPAHYNTSTSQPEPESPDFGGPKDTINSGFNSEQQITVPHATSSCQD</sequence>
<organism evidence="2 3">
    <name type="scientific">Caerostris extrusa</name>
    <name type="common">Bark spider</name>
    <name type="synonym">Caerostris bankana</name>
    <dbReference type="NCBI Taxonomy" id="172846"/>
    <lineage>
        <taxon>Eukaryota</taxon>
        <taxon>Metazoa</taxon>
        <taxon>Ecdysozoa</taxon>
        <taxon>Arthropoda</taxon>
        <taxon>Chelicerata</taxon>
        <taxon>Arachnida</taxon>
        <taxon>Araneae</taxon>
        <taxon>Araneomorphae</taxon>
        <taxon>Entelegynae</taxon>
        <taxon>Araneoidea</taxon>
        <taxon>Araneidae</taxon>
        <taxon>Caerostris</taxon>
    </lineage>
</organism>
<feature type="non-terminal residue" evidence="2">
    <location>
        <position position="1"/>
    </location>
</feature>
<feature type="region of interest" description="Disordered" evidence="1">
    <location>
        <begin position="1"/>
        <end position="62"/>
    </location>
</feature>
<dbReference type="Proteomes" id="UP001054945">
    <property type="component" value="Unassembled WGS sequence"/>
</dbReference>
<keyword evidence="3" id="KW-1185">Reference proteome</keyword>
<protein>
    <submittedName>
        <fullName evidence="2">Uncharacterized protein</fullName>
    </submittedName>
</protein>
<dbReference type="AlphaFoldDB" id="A0AAV4W1H1"/>
<accession>A0AAV4W1H1</accession>